<dbReference type="PROSITE" id="PS51005">
    <property type="entry name" value="NAC"/>
    <property type="match status" value="1"/>
</dbReference>
<gene>
    <name evidence="9" type="primary">LOC125315218</name>
</gene>
<evidence type="ECO:0000313" key="9">
    <source>
        <dbReference type="RefSeq" id="XP_048135610.1"/>
    </source>
</evidence>
<evidence type="ECO:0000313" key="8">
    <source>
        <dbReference type="Proteomes" id="UP000827889"/>
    </source>
</evidence>
<evidence type="ECO:0000256" key="3">
    <source>
        <dbReference type="ARBA" id="ARBA00023125"/>
    </source>
</evidence>
<keyword evidence="8" id="KW-1185">Reference proteome</keyword>
<proteinExistence type="predicted"/>
<dbReference type="Gene3D" id="2.170.150.80">
    <property type="entry name" value="NAC domain"/>
    <property type="match status" value="1"/>
</dbReference>
<evidence type="ECO:0000256" key="5">
    <source>
        <dbReference type="ARBA" id="ARBA00023242"/>
    </source>
</evidence>
<organism evidence="8 9">
    <name type="scientific">Rhodamnia argentea</name>
    <dbReference type="NCBI Taxonomy" id="178133"/>
    <lineage>
        <taxon>Eukaryota</taxon>
        <taxon>Viridiplantae</taxon>
        <taxon>Streptophyta</taxon>
        <taxon>Embryophyta</taxon>
        <taxon>Tracheophyta</taxon>
        <taxon>Spermatophyta</taxon>
        <taxon>Magnoliopsida</taxon>
        <taxon>eudicotyledons</taxon>
        <taxon>Gunneridae</taxon>
        <taxon>Pentapetalae</taxon>
        <taxon>rosids</taxon>
        <taxon>malvids</taxon>
        <taxon>Myrtales</taxon>
        <taxon>Myrtaceae</taxon>
        <taxon>Myrtoideae</taxon>
        <taxon>Myrteae</taxon>
        <taxon>Australasian group</taxon>
        <taxon>Rhodamnia</taxon>
    </lineage>
</organism>
<comment type="subcellular location">
    <subcellularLocation>
        <location evidence="1">Nucleus</location>
    </subcellularLocation>
</comment>
<dbReference type="RefSeq" id="XP_048135610.1">
    <property type="nucleotide sequence ID" value="XM_048279653.1"/>
</dbReference>
<feature type="compositionally biased region" description="Polar residues" evidence="6">
    <location>
        <begin position="169"/>
        <end position="186"/>
    </location>
</feature>
<keyword evidence="5" id="KW-0539">Nucleus</keyword>
<name>A0ABM3HG88_9MYRT</name>
<evidence type="ECO:0000256" key="1">
    <source>
        <dbReference type="ARBA" id="ARBA00004123"/>
    </source>
</evidence>
<evidence type="ECO:0000259" key="7">
    <source>
        <dbReference type="PROSITE" id="PS51005"/>
    </source>
</evidence>
<protein>
    <submittedName>
        <fullName evidence="9">NAC domain-containing protein 19-like</fullName>
    </submittedName>
</protein>
<dbReference type="InterPro" id="IPR036093">
    <property type="entry name" value="NAC_dom_sf"/>
</dbReference>
<evidence type="ECO:0000256" key="4">
    <source>
        <dbReference type="ARBA" id="ARBA00023163"/>
    </source>
</evidence>
<keyword evidence="4" id="KW-0804">Transcription</keyword>
<dbReference type="SUPFAM" id="SSF101941">
    <property type="entry name" value="NAC domain"/>
    <property type="match status" value="1"/>
</dbReference>
<keyword evidence="2" id="KW-0805">Transcription regulation</keyword>
<feature type="domain" description="NAC" evidence="7">
    <location>
        <begin position="15"/>
        <end position="161"/>
    </location>
</feature>
<dbReference type="PANTHER" id="PTHR31989">
    <property type="entry name" value="NAC DOMAIN-CONTAINING PROTEIN 82-RELATED"/>
    <property type="match status" value="1"/>
</dbReference>
<dbReference type="Proteomes" id="UP000827889">
    <property type="component" value="Chromosome 5"/>
</dbReference>
<accession>A0ABM3HG88</accession>
<feature type="region of interest" description="Disordered" evidence="6">
    <location>
        <begin position="165"/>
        <end position="192"/>
    </location>
</feature>
<evidence type="ECO:0000256" key="2">
    <source>
        <dbReference type="ARBA" id="ARBA00023015"/>
    </source>
</evidence>
<dbReference type="GeneID" id="125315218"/>
<dbReference type="Pfam" id="PF02365">
    <property type="entry name" value="NAM"/>
    <property type="match status" value="1"/>
</dbReference>
<evidence type="ECO:0000256" key="6">
    <source>
        <dbReference type="SAM" id="MobiDB-lite"/>
    </source>
</evidence>
<keyword evidence="3" id="KW-0238">DNA-binding</keyword>
<sequence>MENEVTEIAPSLQQAIPGCGFRPTEEELLINYLTSEAPGWRGSSCIVPTLDDIYQWNPWDLPAKFQEKSEISSADQQWWFIWPQMQNQRISRKTLSGFSWKITGKHKDIKARNGGGKIGSKITLVFLDGRNSKGAKSNWVMHELHPHPDNTGFVLCWLKRKQDEKADNQEPSIQVAGNQSNDSATAKNEDIPSIPQFQCPEVVITELSKKVYSKSDGSCQNGTKSLAPIHEDNHHFSPDQEHIMWTKYSSNTANSSGSFLAVSEPSNDDINFPHPFLNVDVCSAFEAEEDYTNQPKAEMSGTSKFIGEQADKGWVTADCENSEQLPFAENPGCRTAVTKEWSWIEPWMSPRDRDSFPNGEFFDLGSLISEPEAEIGEIQVSIRRICISILELKHFLQEVQRL</sequence>
<dbReference type="InterPro" id="IPR003441">
    <property type="entry name" value="NAC-dom"/>
</dbReference>
<reference evidence="9" key="1">
    <citation type="submission" date="2025-08" db="UniProtKB">
        <authorList>
            <consortium name="RefSeq"/>
        </authorList>
    </citation>
    <scope>IDENTIFICATION</scope>
    <source>
        <tissue evidence="9">Leaf</tissue>
    </source>
</reference>